<feature type="compositionally biased region" description="Acidic residues" evidence="15">
    <location>
        <begin position="166"/>
        <end position="175"/>
    </location>
</feature>
<dbReference type="Gene3D" id="1.10.150.20">
    <property type="entry name" value="5' to 3' exonuclease, C-terminal subdomain"/>
    <property type="match status" value="1"/>
</dbReference>
<dbReference type="GO" id="GO:0003677">
    <property type="term" value="F:DNA binding"/>
    <property type="evidence" value="ECO:0007669"/>
    <property type="project" value="UniProtKB-UniRule"/>
</dbReference>
<dbReference type="CDD" id="cd00141">
    <property type="entry name" value="NT_POLXc"/>
    <property type="match status" value="1"/>
</dbReference>
<dbReference type="Pfam" id="PF14792">
    <property type="entry name" value="DNA_pol_B_palm"/>
    <property type="match status" value="1"/>
</dbReference>
<dbReference type="Pfam" id="PF14791">
    <property type="entry name" value="DNA_pol_B_thumb"/>
    <property type="match status" value="1"/>
</dbReference>
<evidence type="ECO:0000256" key="15">
    <source>
        <dbReference type="SAM" id="MobiDB-lite"/>
    </source>
</evidence>
<dbReference type="AlphaFoldDB" id="A0A817WTQ6"/>
<dbReference type="PRINTS" id="PR00869">
    <property type="entry name" value="DNAPOLX"/>
</dbReference>
<dbReference type="Pfam" id="PF10391">
    <property type="entry name" value="DNA_pol_lambd_f"/>
    <property type="match status" value="1"/>
</dbReference>
<sequence>MNLFNENNASVHLIPSDPNATFYILPNGIGKDRRTIFSNAIQHFHLQLVASPENARFILADEQFDLPKVFSILKLDLSESEEKSLPIVIQIKWLTDSLKEKHLVPLTKDYIFRTPLIRKKTMPSFSQEPVIEEKKTIKNKPKRRLSDDQPQGGCATQVKQRRYSSDDDNNDMMEDYNDTVKNPFKNGELPVCFIKNPFKNGELPKGNWMCSMSSQTAKKNTEINKDIIDKLQAMADLYNKTNDKWRAYSYQKAITTIRRCTKRIDSYEEIIKLPGIGESLAKKIWEIIDTGSFEKLEDFQSSEYMTAINLFGNIWGCGPNIAKHWYDQGFRTLNDVRTKAKLSQNQTVGLKYYDEFLERIPRDEVAEIEAVVKEHALALVPGLTIQTCGSYRRGKATCGDVDILITHTDGISHQGLLIPIIDSLRKCGFLTDDLVLSDKYEEDSGSHVKYFGVCLLPGENRKHRRLDIIVIPHNEYACALLYFTGSALFNRSMRNLAHQYNMYLSQHRLNTGVIRKNNSKINMGTPLYTPTEESIFKYLNLPYRPPEERDH</sequence>
<dbReference type="Proteomes" id="UP000663872">
    <property type="component" value="Unassembled WGS sequence"/>
</dbReference>
<proteinExistence type="inferred from homology"/>
<dbReference type="InterPro" id="IPR010996">
    <property type="entry name" value="HHH_MUS81"/>
</dbReference>
<feature type="active site" description="Nucleophile; Schiff-base intermediate with DNA; for 5'-dRP lyase activity" evidence="13">
    <location>
        <position position="283"/>
    </location>
</feature>
<comment type="function">
    <text evidence="14">DNA polymerase that functions in several pathways of DNA repair. Involved in base excision repair (BER) responsible for repair of lesions that give rise to abasic (AP) sites in DNA. Also contributes to DNA double-strand break repair by non-homologous end joining and homologous recombination. Has both template-dependent and template-independent (terminal transferase) DNA polymerase activities. Has also a 5'-deoxyribose-5-phosphate lyase (dRP lyase) activity.</text>
</comment>
<dbReference type="SMART" id="SM00483">
    <property type="entry name" value="POLXc"/>
    <property type="match status" value="1"/>
</dbReference>
<feature type="domain" description="DNA-directed DNA polymerase X" evidence="16">
    <location>
        <begin position="222"/>
        <end position="550"/>
    </location>
</feature>
<evidence type="ECO:0000256" key="14">
    <source>
        <dbReference type="RuleBase" id="RU366014"/>
    </source>
</evidence>
<keyword evidence="6" id="KW-0235">DNA replication</keyword>
<dbReference type="GO" id="GO:0003887">
    <property type="term" value="F:DNA-directed DNA polymerase activity"/>
    <property type="evidence" value="ECO:0007669"/>
    <property type="project" value="UniProtKB-UniRule"/>
</dbReference>
<dbReference type="InterPro" id="IPR029398">
    <property type="entry name" value="PolB_thumb"/>
</dbReference>
<evidence type="ECO:0000256" key="13">
    <source>
        <dbReference type="PIRSR" id="PIRSR622312-50"/>
    </source>
</evidence>
<dbReference type="SUPFAM" id="SSF47802">
    <property type="entry name" value="DNA polymerase beta, N-terminal domain-like"/>
    <property type="match status" value="1"/>
</dbReference>
<comment type="similarity">
    <text evidence="2 14">Belongs to the DNA polymerase type-X family.</text>
</comment>
<name>A0A817WTQ6_9BILA</name>
<dbReference type="InterPro" id="IPR002008">
    <property type="entry name" value="DNA_pol_X_beta-like"/>
</dbReference>
<dbReference type="InterPro" id="IPR028207">
    <property type="entry name" value="DNA_pol_B_palm_palm"/>
</dbReference>
<feature type="region of interest" description="Disordered" evidence="15">
    <location>
        <begin position="123"/>
        <end position="175"/>
    </location>
</feature>
<comment type="catalytic activity">
    <reaction evidence="12 14">
        <text>DNA(n) + a 2'-deoxyribonucleoside 5'-triphosphate = DNA(n+1) + diphosphate</text>
        <dbReference type="Rhea" id="RHEA:22508"/>
        <dbReference type="Rhea" id="RHEA-COMP:17339"/>
        <dbReference type="Rhea" id="RHEA-COMP:17340"/>
        <dbReference type="ChEBI" id="CHEBI:33019"/>
        <dbReference type="ChEBI" id="CHEBI:61560"/>
        <dbReference type="ChEBI" id="CHEBI:173112"/>
        <dbReference type="EC" id="2.7.7.7"/>
    </reaction>
</comment>
<evidence type="ECO:0000256" key="6">
    <source>
        <dbReference type="ARBA" id="ARBA00022705"/>
    </source>
</evidence>
<evidence type="ECO:0000313" key="17">
    <source>
        <dbReference type="EMBL" id="CAF3359773.1"/>
    </source>
</evidence>
<dbReference type="Gene3D" id="1.10.150.110">
    <property type="entry name" value="DNA polymerase beta, N-terminal domain-like"/>
    <property type="match status" value="1"/>
</dbReference>
<evidence type="ECO:0000256" key="11">
    <source>
        <dbReference type="ARBA" id="ARBA00023242"/>
    </source>
</evidence>
<dbReference type="InterPro" id="IPR027421">
    <property type="entry name" value="DNA_pol_lamdba_lyase_dom_sf"/>
</dbReference>
<dbReference type="FunFam" id="1.10.150.110:FF:000005">
    <property type="entry name" value="DNA polymerase POL4"/>
    <property type="match status" value="1"/>
</dbReference>
<keyword evidence="4 14" id="KW-0808">Transferase</keyword>
<accession>A0A817WTQ6</accession>
<evidence type="ECO:0000256" key="1">
    <source>
        <dbReference type="ARBA" id="ARBA00004123"/>
    </source>
</evidence>
<dbReference type="InterPro" id="IPR043519">
    <property type="entry name" value="NT_sf"/>
</dbReference>
<evidence type="ECO:0000313" key="18">
    <source>
        <dbReference type="Proteomes" id="UP000663872"/>
    </source>
</evidence>
<dbReference type="FunFam" id="3.30.460.10:FF:000020">
    <property type="entry name" value="DNA polymerase lambda"/>
    <property type="match status" value="1"/>
</dbReference>
<dbReference type="GO" id="GO:0005634">
    <property type="term" value="C:nucleus"/>
    <property type="evidence" value="ECO:0007669"/>
    <property type="project" value="UniProtKB-SubCell"/>
</dbReference>
<keyword evidence="10 14" id="KW-0234">DNA repair</keyword>
<keyword evidence="7" id="KW-0479">Metal-binding</keyword>
<dbReference type="FunFam" id="1.10.150.20:FF:000010">
    <property type="entry name" value="DNA polymerase lambda"/>
    <property type="match status" value="1"/>
</dbReference>
<evidence type="ECO:0000256" key="3">
    <source>
        <dbReference type="ARBA" id="ARBA00022634"/>
    </source>
</evidence>
<evidence type="ECO:0000256" key="5">
    <source>
        <dbReference type="ARBA" id="ARBA00022695"/>
    </source>
</evidence>
<dbReference type="GO" id="GO:0046872">
    <property type="term" value="F:metal ion binding"/>
    <property type="evidence" value="ECO:0007669"/>
    <property type="project" value="UniProtKB-UniRule"/>
</dbReference>
<protein>
    <recommendedName>
        <fullName evidence="14">DNA polymerase</fullName>
        <ecNumber evidence="14">2.7.7.7</ecNumber>
    </recommendedName>
</protein>
<reference evidence="17" key="1">
    <citation type="submission" date="2021-02" db="EMBL/GenBank/DDBJ databases">
        <authorList>
            <person name="Nowell W R."/>
        </authorList>
    </citation>
    <scope>NUCLEOTIDE SEQUENCE</scope>
</reference>
<evidence type="ECO:0000259" key="16">
    <source>
        <dbReference type="SMART" id="SM00483"/>
    </source>
</evidence>
<evidence type="ECO:0000256" key="4">
    <source>
        <dbReference type="ARBA" id="ARBA00022679"/>
    </source>
</evidence>
<evidence type="ECO:0000256" key="10">
    <source>
        <dbReference type="ARBA" id="ARBA00023204"/>
    </source>
</evidence>
<dbReference type="PRINTS" id="PR00870">
    <property type="entry name" value="DNAPOLXBETA"/>
</dbReference>
<dbReference type="EMBL" id="CAJNYT010000649">
    <property type="protein sequence ID" value="CAF3359773.1"/>
    <property type="molecule type" value="Genomic_DNA"/>
</dbReference>
<dbReference type="InterPro" id="IPR002054">
    <property type="entry name" value="DNA-dir_DNA_pol_X"/>
</dbReference>
<keyword evidence="8 14" id="KW-0227">DNA damage</keyword>
<dbReference type="PANTHER" id="PTHR11276">
    <property type="entry name" value="DNA POLYMERASE TYPE-X FAMILY MEMBER"/>
    <property type="match status" value="1"/>
</dbReference>
<organism evidence="17 18">
    <name type="scientific">Rotaria socialis</name>
    <dbReference type="NCBI Taxonomy" id="392032"/>
    <lineage>
        <taxon>Eukaryota</taxon>
        <taxon>Metazoa</taxon>
        <taxon>Spiralia</taxon>
        <taxon>Gnathifera</taxon>
        <taxon>Rotifera</taxon>
        <taxon>Eurotatoria</taxon>
        <taxon>Bdelloidea</taxon>
        <taxon>Philodinida</taxon>
        <taxon>Philodinidae</taxon>
        <taxon>Rotaria</taxon>
    </lineage>
</organism>
<keyword evidence="5 14" id="KW-0548">Nucleotidyltransferase</keyword>
<dbReference type="InterPro" id="IPR022312">
    <property type="entry name" value="DNA_pol_X"/>
</dbReference>
<comment type="caution">
    <text evidence="17">The sequence shown here is derived from an EMBL/GenBank/DDBJ whole genome shotgun (WGS) entry which is preliminary data.</text>
</comment>
<dbReference type="InterPro" id="IPR018944">
    <property type="entry name" value="DNA_pol_lambd_fingers_domain"/>
</dbReference>
<dbReference type="GO" id="GO:0006303">
    <property type="term" value="P:double-strand break repair via nonhomologous end joining"/>
    <property type="evidence" value="ECO:0007669"/>
    <property type="project" value="TreeGrafter"/>
</dbReference>
<keyword evidence="9 14" id="KW-0239">DNA-directed DNA polymerase</keyword>
<evidence type="ECO:0000256" key="9">
    <source>
        <dbReference type="ARBA" id="ARBA00022932"/>
    </source>
</evidence>
<comment type="subcellular location">
    <subcellularLocation>
        <location evidence="1 14">Nucleus</location>
    </subcellularLocation>
</comment>
<dbReference type="SUPFAM" id="SSF81301">
    <property type="entry name" value="Nucleotidyltransferase"/>
    <property type="match status" value="1"/>
</dbReference>
<evidence type="ECO:0000256" key="2">
    <source>
        <dbReference type="ARBA" id="ARBA00008323"/>
    </source>
</evidence>
<dbReference type="Gene3D" id="3.30.210.10">
    <property type="entry name" value="DNA polymerase, thumb domain"/>
    <property type="match status" value="1"/>
</dbReference>
<dbReference type="Pfam" id="PF14716">
    <property type="entry name" value="HHH_8"/>
    <property type="match status" value="1"/>
</dbReference>
<dbReference type="InterPro" id="IPR036420">
    <property type="entry name" value="BRCT_dom_sf"/>
</dbReference>
<evidence type="ECO:0000256" key="8">
    <source>
        <dbReference type="ARBA" id="ARBA00022763"/>
    </source>
</evidence>
<keyword evidence="3" id="KW-0237">DNA synthesis</keyword>
<dbReference type="Gene3D" id="3.30.460.10">
    <property type="entry name" value="Beta Polymerase, domain 2"/>
    <property type="match status" value="1"/>
</dbReference>
<gene>
    <name evidence="17" type="ORF">GRG538_LOCUS6314</name>
</gene>
<dbReference type="Gene3D" id="3.40.50.10190">
    <property type="entry name" value="BRCT domain"/>
    <property type="match status" value="1"/>
</dbReference>
<dbReference type="InterPro" id="IPR037160">
    <property type="entry name" value="DNA_Pol_thumb_sf"/>
</dbReference>
<keyword evidence="11 14" id="KW-0539">Nucleus</keyword>
<evidence type="ECO:0000256" key="12">
    <source>
        <dbReference type="ARBA" id="ARBA00049244"/>
    </source>
</evidence>
<dbReference type="EC" id="2.7.7.7" evidence="14"/>
<dbReference type="SUPFAM" id="SSF81585">
    <property type="entry name" value="PsbU/PolX domain-like"/>
    <property type="match status" value="1"/>
</dbReference>
<evidence type="ECO:0000256" key="7">
    <source>
        <dbReference type="ARBA" id="ARBA00022723"/>
    </source>
</evidence>
<dbReference type="PANTHER" id="PTHR11276:SF28">
    <property type="entry name" value="DNA POLYMERASE LAMBDA"/>
    <property type="match status" value="1"/>
</dbReference>